<protein>
    <recommendedName>
        <fullName evidence="3">type I site-specific deoxyribonuclease</fullName>
        <ecNumber evidence="3">3.1.21.3</ecNumber>
    </recommendedName>
</protein>
<comment type="similarity">
    <text evidence="2">Belongs to the HsdR family.</text>
</comment>
<dbReference type="CDD" id="cd22332">
    <property type="entry name" value="HsdR_N"/>
    <property type="match status" value="1"/>
</dbReference>
<dbReference type="SUPFAM" id="SSF52540">
    <property type="entry name" value="P-loop containing nucleoside triphosphate hydrolases"/>
    <property type="match status" value="2"/>
</dbReference>
<comment type="catalytic activity">
    <reaction evidence="1">
        <text>Endonucleolytic cleavage of DNA to give random double-stranded fragments with terminal 5'-phosphates, ATP is simultaneously hydrolyzed.</text>
        <dbReference type="EC" id="3.1.21.3"/>
    </reaction>
</comment>
<dbReference type="GO" id="GO:0009307">
    <property type="term" value="P:DNA restriction-modification system"/>
    <property type="evidence" value="ECO:0007669"/>
    <property type="project" value="UniProtKB-KW"/>
</dbReference>
<dbReference type="EMBL" id="JABGBP010000302">
    <property type="protein sequence ID" value="NOL60799.1"/>
    <property type="molecule type" value="Genomic_DNA"/>
</dbReference>
<dbReference type="GO" id="GO:0009035">
    <property type="term" value="F:type I site-specific deoxyribonuclease activity"/>
    <property type="evidence" value="ECO:0007669"/>
    <property type="project" value="UniProtKB-EC"/>
</dbReference>
<keyword evidence="4" id="KW-0540">Nuclease</keyword>
<dbReference type="InterPro" id="IPR021810">
    <property type="entry name" value="T1RH-like_C"/>
</dbReference>
<dbReference type="Pfam" id="PF22679">
    <property type="entry name" value="T1R_D3-like"/>
    <property type="match status" value="1"/>
</dbReference>
<dbReference type="NCBIfam" id="TIGR00348">
    <property type="entry name" value="hsdR"/>
    <property type="match status" value="1"/>
</dbReference>
<name>A0A7K4FR89_9ARCH</name>
<evidence type="ECO:0000313" key="12">
    <source>
        <dbReference type="EMBL" id="NOL60799.1"/>
    </source>
</evidence>
<dbReference type="Gene3D" id="3.90.1570.50">
    <property type="match status" value="1"/>
</dbReference>
<evidence type="ECO:0000256" key="2">
    <source>
        <dbReference type="ARBA" id="ARBA00008598"/>
    </source>
</evidence>
<feature type="domain" description="Helicase ATP-binding" evidence="11">
    <location>
        <begin position="290"/>
        <end position="474"/>
    </location>
</feature>
<evidence type="ECO:0000256" key="9">
    <source>
        <dbReference type="ARBA" id="ARBA00022840"/>
    </source>
</evidence>
<dbReference type="InterPro" id="IPR027417">
    <property type="entry name" value="P-loop_NTPase"/>
</dbReference>
<dbReference type="GO" id="GO:0005524">
    <property type="term" value="F:ATP binding"/>
    <property type="evidence" value="ECO:0007669"/>
    <property type="project" value="UniProtKB-KW"/>
</dbReference>
<dbReference type="CDD" id="cd18800">
    <property type="entry name" value="SF2_C_EcoR124I-like"/>
    <property type="match status" value="1"/>
</dbReference>
<dbReference type="InterPro" id="IPR040980">
    <property type="entry name" value="SWI2_SNF2"/>
</dbReference>
<gene>
    <name evidence="12" type="ORF">HLB00_08155</name>
</gene>
<sequence>MSKRFYEQDFEESFMDELASLQYATEYGPNISAGTLFEERKNDQVFLLGRLRSKLYQLNPNIPEDAIEDAIRKIIRNDSQDLVANNRSFHRMLVNGIDVEYTDEDGRIIGDKVWLIDFDKPENNEFLALNQFTVEKSDHTNRRPDVVIFVNGLPLVVVELKNPGSEKADILSAYNQIQTYKNEIPSLFRYNEIIIISDGKYANAGTITSEYDRFSPWKTVDFEFADKKIPEYETLIHGMLNKRTFLNLIRHYIVYEEVKDTVNNVTQTIKILAAYHQYNAVEKAVKATIEARGTTKKAGVAWHTTGSGKSLVMVFYAARLALQKEMENPTFVVITDRNDLDGQLFTTFTKCQELLRQEPKQVQSRKDIQSLLNIASGGIIFTTIQKFLPEDKGHEFPLLSERDNIIVIADEAHRTQYGFSLKVSKNDKEASLKYGYAKYVRDALPNASFIGFTGTPIETADRSTRAVFGDYIDVYSIKQSVEDGNTVRIYYENRLVELRLKPEEVPKIDTEFDAATEGEELEGREKQKTKWSALEKIVGTDERIRKIAEDFVNHWEGRLDALDGKAMIVAMSRRIAVELHNEIVKLRPAWYNSDDAKGTIKVVMTGSASDGPEWQEHIRNKERREFIGDRFKDPDDPLKVVIVRDMWLTGFDVPSLHTMYIDKPIEGHTLIQAISRVNRVYKDKPGGLIVDYIGIGMDLKKALANYSRGDREDTGIDPVQPISIMLEKYEIVAGLFHGYDYMKFFEADAKGKLRIILEASDFILSVENGKKRFLENISLLVRAYALCNQSRESGELRDEIGFFQAVRATILKNSEGSEHDYNNADSAIKQILSKAIVSDRVIDIFEAAGLEKPDISILSDRFLSEVDDMPQKNLAFEALKKLLADQIKLRAKKSIIQGRSFADLLDKTVKKYINRSIEAAQAIEELIELAKKIREDQKRGENLHLTEDEVAFYDALADYKTAKDVLGDDTLKKISRELVVALKRNVKIDWTIRESVQAQMRLVVKKILRKYHYPPDGQKTATDTVLEQAKLFAQEWAVS</sequence>
<evidence type="ECO:0000256" key="5">
    <source>
        <dbReference type="ARBA" id="ARBA00022741"/>
    </source>
</evidence>
<evidence type="ECO:0000256" key="1">
    <source>
        <dbReference type="ARBA" id="ARBA00000851"/>
    </source>
</evidence>
<dbReference type="Proteomes" id="UP000546917">
    <property type="component" value="Unassembled WGS sequence"/>
</dbReference>
<evidence type="ECO:0000256" key="7">
    <source>
        <dbReference type="ARBA" id="ARBA00022759"/>
    </source>
</evidence>
<evidence type="ECO:0000256" key="8">
    <source>
        <dbReference type="ARBA" id="ARBA00022801"/>
    </source>
</evidence>
<proteinExistence type="inferred from homology"/>
<dbReference type="PROSITE" id="PS51192">
    <property type="entry name" value="HELICASE_ATP_BIND_1"/>
    <property type="match status" value="1"/>
</dbReference>
<evidence type="ECO:0000256" key="4">
    <source>
        <dbReference type="ARBA" id="ARBA00022722"/>
    </source>
</evidence>
<keyword evidence="10" id="KW-0238">DNA-binding</keyword>
<comment type="caution">
    <text evidence="12">The sequence shown here is derived from an EMBL/GenBank/DDBJ whole genome shotgun (WGS) entry which is preliminary data.</text>
</comment>
<dbReference type="PANTHER" id="PTHR30195:SF15">
    <property type="entry name" value="TYPE I RESTRICTION ENZYME HINDI ENDONUCLEASE SUBUNIT"/>
    <property type="match status" value="1"/>
</dbReference>
<keyword evidence="7 12" id="KW-0255">Endonuclease</keyword>
<dbReference type="InterPro" id="IPR051268">
    <property type="entry name" value="Type-I_R_enzyme_R_subunit"/>
</dbReference>
<keyword evidence="9" id="KW-0067">ATP-binding</keyword>
<keyword evidence="6" id="KW-0680">Restriction system</keyword>
<dbReference type="RefSeq" id="WP_171481920.1">
    <property type="nucleotide sequence ID" value="NZ_JABGBP010000302.1"/>
</dbReference>
<keyword evidence="8" id="KW-0378">Hydrolase</keyword>
<dbReference type="InterPro" id="IPR007409">
    <property type="entry name" value="Restrct_endonuc_type1_HsdR_N"/>
</dbReference>
<dbReference type="PANTHER" id="PTHR30195">
    <property type="entry name" value="TYPE I SITE-SPECIFIC DEOXYRIBONUCLEASE PROTEIN SUBUNIT M AND R"/>
    <property type="match status" value="1"/>
</dbReference>
<evidence type="ECO:0000256" key="6">
    <source>
        <dbReference type="ARBA" id="ARBA00022747"/>
    </source>
</evidence>
<evidence type="ECO:0000256" key="3">
    <source>
        <dbReference type="ARBA" id="ARBA00012654"/>
    </source>
</evidence>
<dbReference type="InterPro" id="IPR014001">
    <property type="entry name" value="Helicase_ATP-bd"/>
</dbReference>
<dbReference type="SMART" id="SM00487">
    <property type="entry name" value="DEXDc"/>
    <property type="match status" value="1"/>
</dbReference>
<evidence type="ECO:0000259" key="11">
    <source>
        <dbReference type="PROSITE" id="PS51192"/>
    </source>
</evidence>
<dbReference type="Gene3D" id="3.40.50.300">
    <property type="entry name" value="P-loop containing nucleotide triphosphate hydrolases"/>
    <property type="match status" value="2"/>
</dbReference>
<dbReference type="Pfam" id="PF04313">
    <property type="entry name" value="HSDR_N"/>
    <property type="match status" value="1"/>
</dbReference>
<dbReference type="EC" id="3.1.21.3" evidence="3"/>
<accession>A0A7K4FR89</accession>
<dbReference type="InterPro" id="IPR004473">
    <property type="entry name" value="Restrct_endonuc_typeI_HsdR"/>
</dbReference>
<dbReference type="InterPro" id="IPR055180">
    <property type="entry name" value="HsdR_RecA-like_helicase_dom_2"/>
</dbReference>
<dbReference type="CDD" id="cd18030">
    <property type="entry name" value="DEXHc_RE_I_HsdR"/>
    <property type="match status" value="1"/>
</dbReference>
<evidence type="ECO:0000313" key="13">
    <source>
        <dbReference type="Proteomes" id="UP000546917"/>
    </source>
</evidence>
<reference evidence="12 13" key="1">
    <citation type="submission" date="2020-05" db="EMBL/GenBank/DDBJ databases">
        <authorList>
            <person name="Zhang R."/>
        </authorList>
    </citation>
    <scope>NUCLEOTIDE SEQUENCE [LARGE SCALE GENOMIC DNA]</scope>
    <source>
        <strain evidence="12 13">DSM 28986</strain>
    </source>
</reference>
<dbReference type="AlphaFoldDB" id="A0A7K4FR89"/>
<keyword evidence="5" id="KW-0547">Nucleotide-binding</keyword>
<dbReference type="Pfam" id="PF11867">
    <property type="entry name" value="T1RH-like_C"/>
    <property type="match status" value="1"/>
</dbReference>
<evidence type="ECO:0000256" key="10">
    <source>
        <dbReference type="ARBA" id="ARBA00023125"/>
    </source>
</evidence>
<dbReference type="GO" id="GO:0120545">
    <property type="term" value="F:nucleic acid conformation isomerase activity"/>
    <property type="evidence" value="ECO:0007669"/>
    <property type="project" value="UniProtKB-ARBA"/>
</dbReference>
<dbReference type="GO" id="GO:0003677">
    <property type="term" value="F:DNA binding"/>
    <property type="evidence" value="ECO:0007669"/>
    <property type="project" value="UniProtKB-KW"/>
</dbReference>
<organism evidence="12 13">
    <name type="scientific">Ferroplasma acidiphilum</name>
    <dbReference type="NCBI Taxonomy" id="74969"/>
    <lineage>
        <taxon>Archaea</taxon>
        <taxon>Methanobacteriati</taxon>
        <taxon>Thermoplasmatota</taxon>
        <taxon>Thermoplasmata</taxon>
        <taxon>Thermoplasmatales</taxon>
        <taxon>Ferroplasmaceae</taxon>
        <taxon>Ferroplasma</taxon>
    </lineage>
</organism>
<dbReference type="Pfam" id="PF18766">
    <property type="entry name" value="SWI2_SNF2"/>
    <property type="match status" value="1"/>
</dbReference>